<comment type="caution">
    <text evidence="3">The sequence shown here is derived from an EMBL/GenBank/DDBJ whole genome shotgun (WGS) entry which is preliminary data.</text>
</comment>
<dbReference type="PROSITE" id="PS51186">
    <property type="entry name" value="GNAT"/>
    <property type="match status" value="1"/>
</dbReference>
<dbReference type="Gene3D" id="3.40.630.30">
    <property type="match status" value="1"/>
</dbReference>
<accession>A0A6M7TSS5</accession>
<sequence length="159" mass="17940">MANGQITVRKARLSDLVALKKVLRETFEGTWLPHITQASARRYVETDLGGRYVQESWPEFTIAEIGGEIAGLIHWRGDFIEALHVRASRQGQGVGGSLLAHAEQAIRADGFRQARLETDTFNERAQSVYKALGYVEKDRYPDDEWDSGFTTVLFEKRLG</sequence>
<dbReference type="InterPro" id="IPR000182">
    <property type="entry name" value="GNAT_dom"/>
</dbReference>
<evidence type="ECO:0000313" key="4">
    <source>
        <dbReference type="Proteomes" id="UP000093737"/>
    </source>
</evidence>
<protein>
    <submittedName>
        <fullName evidence="3">GCN5 family acetyltransferase</fullName>
    </submittedName>
</protein>
<keyword evidence="2" id="KW-0012">Acyltransferase</keyword>
<dbReference type="GO" id="GO:0016747">
    <property type="term" value="F:acyltransferase activity, transferring groups other than amino-acyl groups"/>
    <property type="evidence" value="ECO:0007669"/>
    <property type="project" value="InterPro"/>
</dbReference>
<dbReference type="AlphaFoldDB" id="A0A6M7TSS5"/>
<dbReference type="CDD" id="cd04301">
    <property type="entry name" value="NAT_SF"/>
    <property type="match status" value="1"/>
</dbReference>
<dbReference type="SUPFAM" id="SSF55729">
    <property type="entry name" value="Acyl-CoA N-acyltransferases (Nat)"/>
    <property type="match status" value="1"/>
</dbReference>
<dbReference type="InterPro" id="IPR016181">
    <property type="entry name" value="Acyl_CoA_acyltransferase"/>
</dbReference>
<dbReference type="RefSeq" id="WP_056570304.1">
    <property type="nucleotide sequence ID" value="NZ_CP033334.1"/>
</dbReference>
<dbReference type="PANTHER" id="PTHR43877:SF2">
    <property type="entry name" value="AMINOALKYLPHOSPHONATE N-ACETYLTRANSFERASE-RELATED"/>
    <property type="match status" value="1"/>
</dbReference>
<dbReference type="InterPro" id="IPR050832">
    <property type="entry name" value="Bact_Acetyltransf"/>
</dbReference>
<dbReference type="EMBL" id="LYTK01000012">
    <property type="protein sequence ID" value="OBQ66231.1"/>
    <property type="molecule type" value="Genomic_DNA"/>
</dbReference>
<gene>
    <name evidence="3" type="ORF">A8145_12095</name>
</gene>
<reference evidence="3 4" key="1">
    <citation type="submission" date="2016-05" db="EMBL/GenBank/DDBJ databases">
        <authorList>
            <person name="Ramsay J.P."/>
        </authorList>
    </citation>
    <scope>NUCLEOTIDE SEQUENCE [LARGE SCALE GENOMIC DNA]</scope>
    <source>
        <strain evidence="3 4">NZP2042</strain>
    </source>
</reference>
<keyword evidence="1" id="KW-0808">Transferase</keyword>
<evidence type="ECO:0000313" key="3">
    <source>
        <dbReference type="EMBL" id="OBQ66231.1"/>
    </source>
</evidence>
<evidence type="ECO:0000256" key="2">
    <source>
        <dbReference type="ARBA" id="ARBA00023315"/>
    </source>
</evidence>
<dbReference type="Pfam" id="PF00583">
    <property type="entry name" value="Acetyltransf_1"/>
    <property type="match status" value="1"/>
</dbReference>
<proteinExistence type="predicted"/>
<dbReference type="Proteomes" id="UP000093737">
    <property type="component" value="Unassembled WGS sequence"/>
</dbReference>
<dbReference type="PANTHER" id="PTHR43877">
    <property type="entry name" value="AMINOALKYLPHOSPHONATE N-ACETYLTRANSFERASE-RELATED-RELATED"/>
    <property type="match status" value="1"/>
</dbReference>
<evidence type="ECO:0000256" key="1">
    <source>
        <dbReference type="ARBA" id="ARBA00022679"/>
    </source>
</evidence>
<organism evidence="3 4">
    <name type="scientific">Rhizobium loti</name>
    <name type="common">Mesorhizobium loti</name>
    <dbReference type="NCBI Taxonomy" id="381"/>
    <lineage>
        <taxon>Bacteria</taxon>
        <taxon>Pseudomonadati</taxon>
        <taxon>Pseudomonadota</taxon>
        <taxon>Alphaproteobacteria</taxon>
        <taxon>Hyphomicrobiales</taxon>
        <taxon>Phyllobacteriaceae</taxon>
        <taxon>Mesorhizobium</taxon>
    </lineage>
</organism>
<name>A0A6M7TSS5_RHILI</name>